<organism evidence="1 2">
    <name type="scientific">Portunus trituberculatus</name>
    <name type="common">Swimming crab</name>
    <name type="synonym">Neptunus trituberculatus</name>
    <dbReference type="NCBI Taxonomy" id="210409"/>
    <lineage>
        <taxon>Eukaryota</taxon>
        <taxon>Metazoa</taxon>
        <taxon>Ecdysozoa</taxon>
        <taxon>Arthropoda</taxon>
        <taxon>Crustacea</taxon>
        <taxon>Multicrustacea</taxon>
        <taxon>Malacostraca</taxon>
        <taxon>Eumalacostraca</taxon>
        <taxon>Eucarida</taxon>
        <taxon>Decapoda</taxon>
        <taxon>Pleocyemata</taxon>
        <taxon>Brachyura</taxon>
        <taxon>Eubrachyura</taxon>
        <taxon>Portunoidea</taxon>
        <taxon>Portunidae</taxon>
        <taxon>Portuninae</taxon>
        <taxon>Portunus</taxon>
    </lineage>
</organism>
<proteinExistence type="predicted"/>
<gene>
    <name evidence="1" type="ORF">E2C01_052437</name>
</gene>
<comment type="caution">
    <text evidence="1">The sequence shown here is derived from an EMBL/GenBank/DDBJ whole genome shotgun (WGS) entry which is preliminary data.</text>
</comment>
<name>A0A5B7GHJ5_PORTR</name>
<keyword evidence="2" id="KW-1185">Reference proteome</keyword>
<reference evidence="1 2" key="1">
    <citation type="submission" date="2019-05" db="EMBL/GenBank/DDBJ databases">
        <title>Another draft genome of Portunus trituberculatus and its Hox gene families provides insights of decapod evolution.</title>
        <authorList>
            <person name="Jeong J.-H."/>
            <person name="Song I."/>
            <person name="Kim S."/>
            <person name="Choi T."/>
            <person name="Kim D."/>
            <person name="Ryu S."/>
            <person name="Kim W."/>
        </authorList>
    </citation>
    <scope>NUCLEOTIDE SEQUENCE [LARGE SCALE GENOMIC DNA]</scope>
    <source>
        <tissue evidence="1">Muscle</tissue>
    </source>
</reference>
<accession>A0A5B7GHJ5</accession>
<dbReference type="Proteomes" id="UP000324222">
    <property type="component" value="Unassembled WGS sequence"/>
</dbReference>
<evidence type="ECO:0000313" key="2">
    <source>
        <dbReference type="Proteomes" id="UP000324222"/>
    </source>
</evidence>
<dbReference type="EMBL" id="VSRR010015676">
    <property type="protein sequence ID" value="MPC58432.1"/>
    <property type="molecule type" value="Genomic_DNA"/>
</dbReference>
<protein>
    <submittedName>
        <fullName evidence="1">Uncharacterized protein</fullName>
    </submittedName>
</protein>
<evidence type="ECO:0000313" key="1">
    <source>
        <dbReference type="EMBL" id="MPC58432.1"/>
    </source>
</evidence>
<dbReference type="AlphaFoldDB" id="A0A5B7GHJ5"/>
<sequence length="114" mass="12788">MHNFITFKPQRYNSENTLITKGHLPWVEKETVLTDGTTILLGQVAATLPRVPHQGAVELGSQSVLVGGWWCLAERQDTCDCPILPRKLQIFRPLQHLCLFGKGSGKYVVIDNFV</sequence>